<evidence type="ECO:0000256" key="3">
    <source>
        <dbReference type="ARBA" id="ARBA00022692"/>
    </source>
</evidence>
<feature type="region of interest" description="Disordered" evidence="7">
    <location>
        <begin position="808"/>
        <end position="863"/>
    </location>
</feature>
<evidence type="ECO:0000256" key="4">
    <source>
        <dbReference type="ARBA" id="ARBA00022989"/>
    </source>
</evidence>
<dbReference type="PANTHER" id="PTHR30509:SF23">
    <property type="entry name" value="INNER MEMBRANE PROTEIN"/>
    <property type="match status" value="1"/>
</dbReference>
<keyword evidence="2" id="KW-1003">Cell membrane</keyword>
<accession>A0ABT3ZPF5</accession>
<feature type="transmembrane region" description="Helical" evidence="8">
    <location>
        <begin position="138"/>
        <end position="159"/>
    </location>
</feature>
<evidence type="ECO:0000256" key="2">
    <source>
        <dbReference type="ARBA" id="ARBA00022475"/>
    </source>
</evidence>
<reference evidence="11" key="1">
    <citation type="submission" date="2022-11" db="EMBL/GenBank/DDBJ databases">
        <title>Robbsia betulipollinis sp. nov., isolated from pollen of birch (Betula pendula).</title>
        <authorList>
            <person name="Shi H."/>
            <person name="Ambika Manirajan B."/>
            <person name="Ratering S."/>
            <person name="Geissler-Plaum R."/>
            <person name="Schnell S."/>
        </authorList>
    </citation>
    <scope>NUCLEOTIDE SEQUENCE</scope>
    <source>
        <strain evidence="11">Bb-Pol-6</strain>
    </source>
</reference>
<comment type="similarity">
    <text evidence="6">Belongs to the YccS/YhfK family.</text>
</comment>
<evidence type="ECO:0000313" key="12">
    <source>
        <dbReference type="Proteomes" id="UP001082899"/>
    </source>
</evidence>
<dbReference type="Proteomes" id="UP001082899">
    <property type="component" value="Unassembled WGS sequence"/>
</dbReference>
<keyword evidence="4 8" id="KW-1133">Transmembrane helix</keyword>
<feature type="transmembrane region" description="Helical" evidence="8">
    <location>
        <begin position="74"/>
        <end position="95"/>
    </location>
</feature>
<feature type="transmembrane region" description="Helical" evidence="8">
    <location>
        <begin position="456"/>
        <end position="486"/>
    </location>
</feature>
<organism evidence="11 12">
    <name type="scientific">Robbsia betulipollinis</name>
    <dbReference type="NCBI Taxonomy" id="2981849"/>
    <lineage>
        <taxon>Bacteria</taxon>
        <taxon>Pseudomonadati</taxon>
        <taxon>Pseudomonadota</taxon>
        <taxon>Betaproteobacteria</taxon>
        <taxon>Burkholderiales</taxon>
        <taxon>Burkholderiaceae</taxon>
        <taxon>Robbsia</taxon>
    </lineage>
</organism>
<evidence type="ECO:0000256" key="1">
    <source>
        <dbReference type="ARBA" id="ARBA00004651"/>
    </source>
</evidence>
<dbReference type="InterPro" id="IPR049453">
    <property type="entry name" value="Memb_transporter_dom"/>
</dbReference>
<comment type="subcellular location">
    <subcellularLocation>
        <location evidence="1">Cell membrane</location>
        <topology evidence="1">Multi-pass membrane protein</topology>
    </subcellularLocation>
</comment>
<dbReference type="Pfam" id="PF12805">
    <property type="entry name" value="FUSC-like"/>
    <property type="match status" value="1"/>
</dbReference>
<feature type="domain" description="Integral membrane protein YccS N-terminal" evidence="9">
    <location>
        <begin position="69"/>
        <end position="349"/>
    </location>
</feature>
<evidence type="ECO:0000259" key="9">
    <source>
        <dbReference type="Pfam" id="PF12805"/>
    </source>
</evidence>
<dbReference type="EMBL" id="JAPMXC010000001">
    <property type="protein sequence ID" value="MCY0387828.1"/>
    <property type="molecule type" value="Genomic_DNA"/>
</dbReference>
<feature type="transmembrane region" description="Helical" evidence="8">
    <location>
        <begin position="492"/>
        <end position="512"/>
    </location>
</feature>
<gene>
    <name evidence="11" type="ORF">OVY01_11400</name>
</gene>
<feature type="transmembrane region" description="Helical" evidence="8">
    <location>
        <begin position="404"/>
        <end position="421"/>
    </location>
</feature>
<evidence type="ECO:0000313" key="11">
    <source>
        <dbReference type="EMBL" id="MCY0387828.1"/>
    </source>
</evidence>
<feature type="transmembrane region" description="Helical" evidence="8">
    <location>
        <begin position="20"/>
        <end position="37"/>
    </location>
</feature>
<name>A0ABT3ZPF5_9BURK</name>
<evidence type="ECO:0000256" key="8">
    <source>
        <dbReference type="SAM" id="Phobius"/>
    </source>
</evidence>
<dbReference type="Pfam" id="PF13515">
    <property type="entry name" value="FUSC_2"/>
    <property type="match status" value="1"/>
</dbReference>
<comment type="caution">
    <text evidence="11">The sequence shown here is derived from an EMBL/GenBank/DDBJ whole genome shotgun (WGS) entry which is preliminary data.</text>
</comment>
<keyword evidence="3 8" id="KW-0812">Transmembrane</keyword>
<evidence type="ECO:0000256" key="7">
    <source>
        <dbReference type="SAM" id="MobiDB-lite"/>
    </source>
</evidence>
<sequence length="863" mass="93430">MRYSIELRKFLYSQHLFSGLRISLGIVLPAVVLLLGFDDRELGFTLASGAIAASVVDLPGPLKYKHNEMLACSFLGFLSALATGIATSSGFALWLTVVPLTFLLSMIVMFGAKGPQISFATLYMMITNLEQHFTPVEALVNALWLLGGSLWYTYWSYLISRWQIERIERQVIADAIFSTADYLRARARFYDPDTALADDYEDLVKKQIAAVEQQDAARDIVLRTLPRLKRSDGDPRRTRLFNLFINSVDLHDTAVSSHTDYVLLRNTFRDADLLVFFHDLLEKFANELETVGLAILQDRASVQHVRHKAELRAIEFEIDRMRRKDFPARDSEAYASTVATFRRMWTVSRLTERMHRNTRAATEGKLETEMRVDQALHGFLKSRRISLSQLLSNLTMSSPPFRHALRVTIAVAAGLGIGKLLPITNSYWIVLTTVIILKPGFSLTRERNTQRIVGTVIGCAASLAFLFVVKSTPVILGVVFACMFMAYSLLLINYAAAVVFISAYVLLLYHLLAPVGMRLIGERALDTVIGSSIAVAISYLFANWEYRLMGPLVKASIASMREYVDAIRAARPRAGAVPASAAPGGVSPGVAAGLDADYRYRLARKTVHVSYANLGQAFRRMMREPKSKQYYVAELNDLLVQSHALASQITAAAPMIAAVGSPEPPALRIALDAVRRNLAEAEAAASRAAAPTLPGVPAVGDTPDALRAMGKALDDMAVAVEKTQGVPADATHEIKLLVYQCKQMLRSSQLIRKDASAIHLLLEHDDAQAGADTGVAATAAAAAAGIAARAEADGAAARAADGATAFADDRADDGAGTSAGTGATGDAAAIKPEIEAEPDASRPTASARDAVESGASGPDGRSG</sequence>
<keyword evidence="5 8" id="KW-0472">Membrane</keyword>
<evidence type="ECO:0000256" key="5">
    <source>
        <dbReference type="ARBA" id="ARBA00023136"/>
    </source>
</evidence>
<feature type="domain" description="Integral membrane bound transporter" evidence="10">
    <location>
        <begin position="416"/>
        <end position="537"/>
    </location>
</feature>
<keyword evidence="12" id="KW-1185">Reference proteome</keyword>
<protein>
    <submittedName>
        <fullName evidence="11">FUSC family protein</fullName>
    </submittedName>
</protein>
<dbReference type="PANTHER" id="PTHR30509">
    <property type="entry name" value="P-HYDROXYBENZOIC ACID EFFLUX PUMP SUBUNIT-RELATED"/>
    <property type="match status" value="1"/>
</dbReference>
<evidence type="ECO:0000256" key="6">
    <source>
        <dbReference type="ARBA" id="ARBA00043993"/>
    </source>
</evidence>
<evidence type="ECO:0000259" key="10">
    <source>
        <dbReference type="Pfam" id="PF13515"/>
    </source>
</evidence>
<dbReference type="InterPro" id="IPR032692">
    <property type="entry name" value="YccS_N"/>
</dbReference>
<proteinExistence type="inferred from homology"/>